<dbReference type="AlphaFoldDB" id="A0A0K8P1M5"/>
<dbReference type="InterPro" id="IPR000160">
    <property type="entry name" value="GGDEF_dom"/>
</dbReference>
<sequence length="324" mass="34799">MTRRVTVIAAAIDAGYLLLFAALGSLPMSLVNLASLAMYGTAWWLIGQRRNRAALLLIWAEVLLHAALGSLLLGWDSGFHYYLLLFIPAIVIANTRGYAVPLVGGLLVYYLGLRAVCDAVGALQPLGAGATRLVLWLHVCIVFGMFASISAFYRRSILVAEQRLVRQASSDGLTGLANRSHFQALAATEIARARRHGQPLALLIADIDHFKAVNDRHGHGTGDRVLVEVGQRLKAGLREIDALARWGGEEFVAMLPDCPPERTAQVAERLRATVATPAPGLPPVTLSIGTTQVDPAEDLDAALRRADAALYASKAAGRDRVSRG</sequence>
<evidence type="ECO:0000259" key="4">
    <source>
        <dbReference type="PROSITE" id="PS50887"/>
    </source>
</evidence>
<evidence type="ECO:0000313" key="5">
    <source>
        <dbReference type="EMBL" id="GAP36523.1"/>
    </source>
</evidence>
<dbReference type="SUPFAM" id="SSF55073">
    <property type="entry name" value="Nucleotide cyclase"/>
    <property type="match status" value="1"/>
</dbReference>
<proteinExistence type="predicted"/>
<feature type="transmembrane region" description="Helical" evidence="3">
    <location>
        <begin position="29"/>
        <end position="46"/>
    </location>
</feature>
<dbReference type="OrthoDB" id="9813903at2"/>
<reference evidence="6" key="1">
    <citation type="submission" date="2015-07" db="EMBL/GenBank/DDBJ databases">
        <title>Discovery of a poly(ethylene terephthalate assimilation.</title>
        <authorList>
            <person name="Yoshida S."/>
            <person name="Hiraga K."/>
            <person name="Takehana T."/>
            <person name="Taniguchi I."/>
            <person name="Yamaji H."/>
            <person name="Maeda Y."/>
            <person name="Toyohara K."/>
            <person name="Miyamoto K."/>
            <person name="Kimura Y."/>
            <person name="Oda K."/>
        </authorList>
    </citation>
    <scope>NUCLEOTIDE SEQUENCE [LARGE SCALE GENOMIC DNA]</scope>
    <source>
        <strain evidence="6">NBRC 110686 / TISTR 2288 / 201-F6</strain>
    </source>
</reference>
<dbReference type="PANTHER" id="PTHR45138">
    <property type="entry name" value="REGULATORY COMPONENTS OF SENSORY TRANSDUCTION SYSTEM"/>
    <property type="match status" value="1"/>
</dbReference>
<evidence type="ECO:0000313" key="6">
    <source>
        <dbReference type="Proteomes" id="UP000037660"/>
    </source>
</evidence>
<dbReference type="Proteomes" id="UP000037660">
    <property type="component" value="Unassembled WGS sequence"/>
</dbReference>
<organism evidence="5 6">
    <name type="scientific">Piscinibacter sakaiensis</name>
    <name type="common">Ideonella sakaiensis</name>
    <dbReference type="NCBI Taxonomy" id="1547922"/>
    <lineage>
        <taxon>Bacteria</taxon>
        <taxon>Pseudomonadati</taxon>
        <taxon>Pseudomonadota</taxon>
        <taxon>Betaproteobacteria</taxon>
        <taxon>Burkholderiales</taxon>
        <taxon>Sphaerotilaceae</taxon>
        <taxon>Piscinibacter</taxon>
    </lineage>
</organism>
<dbReference type="PROSITE" id="PS50887">
    <property type="entry name" value="GGDEF"/>
    <property type="match status" value="1"/>
</dbReference>
<protein>
    <recommendedName>
        <fullName evidence="1">diguanylate cyclase</fullName>
        <ecNumber evidence="1">2.7.7.65</ecNumber>
    </recommendedName>
</protein>
<dbReference type="GO" id="GO:0005886">
    <property type="term" value="C:plasma membrane"/>
    <property type="evidence" value="ECO:0007669"/>
    <property type="project" value="TreeGrafter"/>
</dbReference>
<comment type="caution">
    <text evidence="5">The sequence shown here is derived from an EMBL/GenBank/DDBJ whole genome shotgun (WGS) entry which is preliminary data.</text>
</comment>
<evidence type="ECO:0000256" key="1">
    <source>
        <dbReference type="ARBA" id="ARBA00012528"/>
    </source>
</evidence>
<accession>A0A0K8P1M5</accession>
<dbReference type="SMART" id="SM00267">
    <property type="entry name" value="GGDEF"/>
    <property type="match status" value="1"/>
</dbReference>
<dbReference type="GO" id="GO:1902201">
    <property type="term" value="P:negative regulation of bacterial-type flagellum-dependent cell motility"/>
    <property type="evidence" value="ECO:0007669"/>
    <property type="project" value="TreeGrafter"/>
</dbReference>
<dbReference type="EMBL" id="BBYR01000036">
    <property type="protein sequence ID" value="GAP36523.1"/>
    <property type="molecule type" value="Genomic_DNA"/>
</dbReference>
<dbReference type="GO" id="GO:0052621">
    <property type="term" value="F:diguanylate cyclase activity"/>
    <property type="evidence" value="ECO:0007669"/>
    <property type="project" value="UniProtKB-EC"/>
</dbReference>
<evidence type="ECO:0000256" key="3">
    <source>
        <dbReference type="SAM" id="Phobius"/>
    </source>
</evidence>
<keyword evidence="6" id="KW-1185">Reference proteome</keyword>
<dbReference type="GO" id="GO:0043709">
    <property type="term" value="P:cell adhesion involved in single-species biofilm formation"/>
    <property type="evidence" value="ECO:0007669"/>
    <property type="project" value="TreeGrafter"/>
</dbReference>
<keyword evidence="3" id="KW-0472">Membrane</keyword>
<name>A0A0K8P1M5_PISS1</name>
<feature type="transmembrane region" description="Helical" evidence="3">
    <location>
        <begin position="133"/>
        <end position="153"/>
    </location>
</feature>
<keyword evidence="3" id="KW-1133">Transmembrane helix</keyword>
<evidence type="ECO:0000256" key="2">
    <source>
        <dbReference type="ARBA" id="ARBA00034247"/>
    </source>
</evidence>
<reference evidence="5 6" key="2">
    <citation type="journal article" date="2016" name="Science">
        <title>A bacterium that degrades and assimilates poly(ethylene terephthalate).</title>
        <authorList>
            <person name="Yoshida S."/>
            <person name="Hiraga K."/>
            <person name="Takehana T."/>
            <person name="Taniguchi I."/>
            <person name="Yamaji H."/>
            <person name="Maeda Y."/>
            <person name="Toyohara K."/>
            <person name="Miyamoto K."/>
            <person name="Kimura Y."/>
            <person name="Oda K."/>
        </authorList>
    </citation>
    <scope>NUCLEOTIDE SEQUENCE [LARGE SCALE GENOMIC DNA]</scope>
    <source>
        <strain evidence="6">NBRC 110686 / TISTR 2288 / 201-F6</strain>
    </source>
</reference>
<dbReference type="NCBIfam" id="TIGR00254">
    <property type="entry name" value="GGDEF"/>
    <property type="match status" value="1"/>
</dbReference>
<dbReference type="CDD" id="cd01949">
    <property type="entry name" value="GGDEF"/>
    <property type="match status" value="1"/>
</dbReference>
<dbReference type="InterPro" id="IPR050469">
    <property type="entry name" value="Diguanylate_Cyclase"/>
</dbReference>
<gene>
    <name evidence="5" type="ORF">ISF6_2363</name>
</gene>
<dbReference type="STRING" id="1547922.ISF6_2363"/>
<dbReference type="InterPro" id="IPR043128">
    <property type="entry name" value="Rev_trsase/Diguanyl_cyclase"/>
</dbReference>
<dbReference type="FunFam" id="3.30.70.270:FF:000001">
    <property type="entry name" value="Diguanylate cyclase domain protein"/>
    <property type="match status" value="1"/>
</dbReference>
<dbReference type="Pfam" id="PF00990">
    <property type="entry name" value="GGDEF"/>
    <property type="match status" value="1"/>
</dbReference>
<feature type="domain" description="GGDEF" evidence="4">
    <location>
        <begin position="198"/>
        <end position="324"/>
    </location>
</feature>
<feature type="transmembrane region" description="Helical" evidence="3">
    <location>
        <begin position="5"/>
        <end position="23"/>
    </location>
</feature>
<keyword evidence="3" id="KW-0812">Transmembrane</keyword>
<dbReference type="EC" id="2.7.7.65" evidence="1"/>
<dbReference type="PANTHER" id="PTHR45138:SF9">
    <property type="entry name" value="DIGUANYLATE CYCLASE DGCM-RELATED"/>
    <property type="match status" value="1"/>
</dbReference>
<feature type="transmembrane region" description="Helical" evidence="3">
    <location>
        <begin position="53"/>
        <end position="73"/>
    </location>
</feature>
<dbReference type="InterPro" id="IPR029787">
    <property type="entry name" value="Nucleotide_cyclase"/>
</dbReference>
<dbReference type="Gene3D" id="3.30.70.270">
    <property type="match status" value="1"/>
</dbReference>
<comment type="catalytic activity">
    <reaction evidence="2">
        <text>2 GTP = 3',3'-c-di-GMP + 2 diphosphate</text>
        <dbReference type="Rhea" id="RHEA:24898"/>
        <dbReference type="ChEBI" id="CHEBI:33019"/>
        <dbReference type="ChEBI" id="CHEBI:37565"/>
        <dbReference type="ChEBI" id="CHEBI:58805"/>
        <dbReference type="EC" id="2.7.7.65"/>
    </reaction>
</comment>